<keyword evidence="1" id="KW-0004">4Fe-4S</keyword>
<comment type="caution">
    <text evidence="6">The sequence shown here is derived from an EMBL/GenBank/DDBJ whole genome shotgun (WGS) entry which is preliminary data.</text>
</comment>
<dbReference type="RefSeq" id="WP_303737330.1">
    <property type="nucleotide sequence ID" value="NZ_SUTE01000064.1"/>
</dbReference>
<dbReference type="EMBL" id="SUTE01000064">
    <property type="protein sequence ID" value="MBE6505680.1"/>
    <property type="molecule type" value="Genomic_DNA"/>
</dbReference>
<evidence type="ECO:0000313" key="7">
    <source>
        <dbReference type="Proteomes" id="UP000762703"/>
    </source>
</evidence>
<dbReference type="Proteomes" id="UP000762703">
    <property type="component" value="Unassembled WGS sequence"/>
</dbReference>
<evidence type="ECO:0000256" key="2">
    <source>
        <dbReference type="ARBA" id="ARBA00022723"/>
    </source>
</evidence>
<keyword evidence="3" id="KW-0408">Iron</keyword>
<evidence type="ECO:0000256" key="1">
    <source>
        <dbReference type="ARBA" id="ARBA00022485"/>
    </source>
</evidence>
<dbReference type="InterPro" id="IPR050572">
    <property type="entry name" value="Fe-S_Ferredoxin"/>
</dbReference>
<evidence type="ECO:0000313" key="6">
    <source>
        <dbReference type="EMBL" id="MBE6505680.1"/>
    </source>
</evidence>
<dbReference type="InterPro" id="IPR047964">
    <property type="entry name" value="EFR1-like"/>
</dbReference>
<dbReference type="PROSITE" id="PS00198">
    <property type="entry name" value="4FE4S_FER_1"/>
    <property type="match status" value="1"/>
</dbReference>
<dbReference type="AlphaFoldDB" id="A0A8T3VLY0"/>
<dbReference type="PANTHER" id="PTHR43687:SF1">
    <property type="entry name" value="FERREDOXIN III"/>
    <property type="match status" value="1"/>
</dbReference>
<evidence type="ECO:0000259" key="5">
    <source>
        <dbReference type="PROSITE" id="PS51379"/>
    </source>
</evidence>
<sequence>MKILYFTSTGNNLYIAQNLGGELLSIPQLVNDNIFDIEDDVVGIVFPVYYATSPKMLREYLKKVNIAADYLFLIASYGSDGDQNALRIMTKTLEKRGMAVYYTNSVLMVDNYLPMFDMAKEKEIKDENDILNAINIIKDDILMKKEFKLSKKMFTNVPFIEKVLESTMSKKFKIVVGEDCSNCKLCVKVCPRGNIELTEEKPVLGDNCEFCLGCVHHCKNNVLNLNQEANPDERYINPNIKVSEIIKSNNVG</sequence>
<dbReference type="SUPFAM" id="SSF52218">
    <property type="entry name" value="Flavoproteins"/>
    <property type="match status" value="1"/>
</dbReference>
<dbReference type="InterPro" id="IPR029039">
    <property type="entry name" value="Flavoprotein-like_sf"/>
</dbReference>
<gene>
    <name evidence="6" type="ORF">E7Z73_08095</name>
</gene>
<name>A0A8T3VLY0_9EURY</name>
<dbReference type="NCBIfam" id="NF038196">
    <property type="entry name" value="ferrodoxin_EFR1"/>
    <property type="match status" value="1"/>
</dbReference>
<dbReference type="SUPFAM" id="SSF54862">
    <property type="entry name" value="4Fe-4S ferredoxins"/>
    <property type="match status" value="1"/>
</dbReference>
<dbReference type="Gene3D" id="3.40.50.360">
    <property type="match status" value="1"/>
</dbReference>
<dbReference type="GO" id="GO:0046872">
    <property type="term" value="F:metal ion binding"/>
    <property type="evidence" value="ECO:0007669"/>
    <property type="project" value="UniProtKB-KW"/>
</dbReference>
<dbReference type="InterPro" id="IPR017900">
    <property type="entry name" value="4Fe4S_Fe_S_CS"/>
</dbReference>
<reference evidence="6" key="1">
    <citation type="submission" date="2019-04" db="EMBL/GenBank/DDBJ databases">
        <title>Evolution of Biomass-Degrading Anaerobic Consortia Revealed by Metagenomics.</title>
        <authorList>
            <person name="Peng X."/>
        </authorList>
    </citation>
    <scope>NUCLEOTIDE SEQUENCE</scope>
    <source>
        <strain evidence="6">SIG12</strain>
    </source>
</reference>
<evidence type="ECO:0000256" key="4">
    <source>
        <dbReference type="ARBA" id="ARBA00023014"/>
    </source>
</evidence>
<dbReference type="InterPro" id="IPR017896">
    <property type="entry name" value="4Fe4S_Fe-S-bd"/>
</dbReference>
<dbReference type="PROSITE" id="PS51379">
    <property type="entry name" value="4FE4S_FER_2"/>
    <property type="match status" value="1"/>
</dbReference>
<keyword evidence="4" id="KW-0411">Iron-sulfur</keyword>
<proteinExistence type="predicted"/>
<dbReference type="PANTHER" id="PTHR43687">
    <property type="entry name" value="ADENYLYLSULFATE REDUCTASE, BETA SUBUNIT"/>
    <property type="match status" value="1"/>
</dbReference>
<accession>A0A8T3VLY0</accession>
<keyword evidence="2" id="KW-0479">Metal-binding</keyword>
<dbReference type="GO" id="GO:0016491">
    <property type="term" value="F:oxidoreductase activity"/>
    <property type="evidence" value="ECO:0007669"/>
    <property type="project" value="UniProtKB-ARBA"/>
</dbReference>
<evidence type="ECO:0000256" key="3">
    <source>
        <dbReference type="ARBA" id="ARBA00023004"/>
    </source>
</evidence>
<dbReference type="Gene3D" id="3.30.70.20">
    <property type="match status" value="1"/>
</dbReference>
<feature type="domain" description="4Fe-4S ferredoxin-type" evidence="5">
    <location>
        <begin position="172"/>
        <end position="200"/>
    </location>
</feature>
<dbReference type="GO" id="GO:0051539">
    <property type="term" value="F:4 iron, 4 sulfur cluster binding"/>
    <property type="evidence" value="ECO:0007669"/>
    <property type="project" value="UniProtKB-KW"/>
</dbReference>
<organism evidence="6 7">
    <name type="scientific">Methanobrevibacter millerae</name>
    <dbReference type="NCBI Taxonomy" id="230361"/>
    <lineage>
        <taxon>Archaea</taxon>
        <taxon>Methanobacteriati</taxon>
        <taxon>Methanobacteriota</taxon>
        <taxon>Methanomada group</taxon>
        <taxon>Methanobacteria</taxon>
        <taxon>Methanobacteriales</taxon>
        <taxon>Methanobacteriaceae</taxon>
        <taxon>Methanobrevibacter</taxon>
    </lineage>
</organism>
<protein>
    <submittedName>
        <fullName evidence="6">4Fe-4S ferredoxin</fullName>
    </submittedName>
</protein>